<gene>
    <name evidence="13" type="ORF">UFOPK3268_00970</name>
    <name evidence="14" type="ORF">UFOPK3752_00069</name>
    <name evidence="15" type="ORF">UFOPK4150_00273</name>
</gene>
<keyword evidence="8" id="KW-0784">Thiamine biosynthesis</keyword>
<dbReference type="GO" id="GO:0046872">
    <property type="term" value="F:metal ion binding"/>
    <property type="evidence" value="ECO:0007669"/>
    <property type="project" value="UniProtKB-KW"/>
</dbReference>
<keyword evidence="7" id="KW-0663">Pyridoxal phosphate</keyword>
<dbReference type="Gene3D" id="3.40.190.10">
    <property type="entry name" value="Periplasmic binding protein-like II"/>
    <property type="match status" value="2"/>
</dbReference>
<evidence type="ECO:0000313" key="15">
    <source>
        <dbReference type="EMBL" id="CAB5021500.1"/>
    </source>
</evidence>
<reference evidence="14" key="1">
    <citation type="submission" date="2020-05" db="EMBL/GenBank/DDBJ databases">
        <authorList>
            <person name="Chiriac C."/>
            <person name="Salcher M."/>
            <person name="Ghai R."/>
            <person name="Kavagutti S V."/>
        </authorList>
    </citation>
    <scope>NUCLEOTIDE SEQUENCE</scope>
</reference>
<comment type="subunit">
    <text evidence="4">Homodimer.</text>
</comment>
<evidence type="ECO:0000259" key="12">
    <source>
        <dbReference type="Pfam" id="PF09084"/>
    </source>
</evidence>
<evidence type="ECO:0000256" key="10">
    <source>
        <dbReference type="ARBA" id="ARBA00033171"/>
    </source>
</evidence>
<comment type="similarity">
    <text evidence="3">Belongs to the NMT1/THI5 family.</text>
</comment>
<dbReference type="PANTHER" id="PTHR31528:SF1">
    <property type="entry name" value="4-AMINO-5-HYDROXYMETHYL-2-METHYLPYRIMIDINE PHOSPHATE SYNTHASE THI11-RELATED"/>
    <property type="match status" value="1"/>
</dbReference>
<dbReference type="InterPro" id="IPR015168">
    <property type="entry name" value="SsuA/THI5"/>
</dbReference>
<evidence type="ECO:0000256" key="6">
    <source>
        <dbReference type="ARBA" id="ARBA00022723"/>
    </source>
</evidence>
<sequence>MSAADVIRVQLQWVPQAQFAGEISAQAQGFYEAEGLSVTLVPGGADIDTVAEGSAPDGPEFTVSWLPKALAAVEAGDSDLVSIAQVFQRSGTRAISLKDSGITSVEQFRGKKVGVWDFGNEYEVTSGAAKYGLRAGVDYERVIQAFDMSALLAREIDVAEAMIYDGYAQILEQHNLATGRLYEPADLNVIDWNVEGSAMLQDAILARRSWLSIPGNEDVAVRFLRATFRGWMYVRDNPGAAINEVMASGTTQGRGHQTWQLNEINPLIWPSPANIGTTDSALWEQTIRVAIEGGVLKAAPPAGAFRNDLAARALDAIVGDTKGLGFVKGTAGFTAGGN</sequence>
<comment type="pathway">
    <text evidence="2">Cofactor biosynthesis; thiamine diphosphate biosynthesis.</text>
</comment>
<evidence type="ECO:0000313" key="13">
    <source>
        <dbReference type="EMBL" id="CAB4850279.1"/>
    </source>
</evidence>
<evidence type="ECO:0000256" key="7">
    <source>
        <dbReference type="ARBA" id="ARBA00022898"/>
    </source>
</evidence>
<comment type="function">
    <text evidence="1">Responsible for the formation of the pyrimidine heterocycle in the thiamine biosynthesis pathway. Catalyzes the formation of hydroxymethylpyrimidine phosphate (HMP-P) from histidine and pyridoxal phosphate (PLP). The protein uses PLP and the active site histidine to form HMP-P, generating an inactive enzyme. The enzyme can only undergo a single turnover, which suggests it is a suicide enzyme.</text>
</comment>
<dbReference type="GO" id="GO:0009228">
    <property type="term" value="P:thiamine biosynthetic process"/>
    <property type="evidence" value="ECO:0007669"/>
    <property type="project" value="UniProtKB-KW"/>
</dbReference>
<dbReference type="InterPro" id="IPR027939">
    <property type="entry name" value="NMT1/THI5"/>
</dbReference>
<dbReference type="GO" id="GO:0016740">
    <property type="term" value="F:transferase activity"/>
    <property type="evidence" value="ECO:0007669"/>
    <property type="project" value="UniProtKB-KW"/>
</dbReference>
<dbReference type="SUPFAM" id="SSF53850">
    <property type="entry name" value="Periplasmic binding protein-like II"/>
    <property type="match status" value="1"/>
</dbReference>
<proteinExistence type="inferred from homology"/>
<feature type="domain" description="SsuA/THI5-like" evidence="12">
    <location>
        <begin position="17"/>
        <end position="241"/>
    </location>
</feature>
<evidence type="ECO:0000256" key="1">
    <source>
        <dbReference type="ARBA" id="ARBA00003469"/>
    </source>
</evidence>
<name>A0A6J7I2Q0_9ZZZZ</name>
<keyword evidence="6" id="KW-0479">Metal-binding</keyword>
<evidence type="ECO:0000256" key="2">
    <source>
        <dbReference type="ARBA" id="ARBA00004948"/>
    </source>
</evidence>
<evidence type="ECO:0000256" key="11">
    <source>
        <dbReference type="ARBA" id="ARBA00048179"/>
    </source>
</evidence>
<dbReference type="EMBL" id="CAFBND010000002">
    <property type="protein sequence ID" value="CAB4924990.1"/>
    <property type="molecule type" value="Genomic_DNA"/>
</dbReference>
<comment type="catalytic activity">
    <reaction evidence="11">
        <text>N(6)-(pyridoxal phosphate)-L-lysyl-[4-amino-5-hydroxymethyl-2-methylpyrimidine phosphate synthase] + L-histidyl-[4-amino-5-hydroxymethyl-2-methylpyrimidine phosphate synthase] + 2 Fe(3+) + 4 H2O = L-lysyl-[4-amino-5-hydroxymethyl-2-methylpyrimidine phosphate synthase] + (2S)-2-amino-5-hydroxy-4-oxopentanoyl-[4-amino-5-hydroxymethyl-2-methylpyrimidine phosphate synthase] + 4-amino-2-methyl-5-(phosphooxymethyl)pyrimidine + 3-oxopropanoate + 2 Fe(2+) + 2 H(+)</text>
        <dbReference type="Rhea" id="RHEA:65756"/>
        <dbReference type="Rhea" id="RHEA-COMP:16892"/>
        <dbReference type="Rhea" id="RHEA-COMP:16893"/>
        <dbReference type="Rhea" id="RHEA-COMP:16894"/>
        <dbReference type="Rhea" id="RHEA-COMP:16895"/>
        <dbReference type="ChEBI" id="CHEBI:15377"/>
        <dbReference type="ChEBI" id="CHEBI:15378"/>
        <dbReference type="ChEBI" id="CHEBI:29033"/>
        <dbReference type="ChEBI" id="CHEBI:29034"/>
        <dbReference type="ChEBI" id="CHEBI:29969"/>
        <dbReference type="ChEBI" id="CHEBI:29979"/>
        <dbReference type="ChEBI" id="CHEBI:33190"/>
        <dbReference type="ChEBI" id="CHEBI:58354"/>
        <dbReference type="ChEBI" id="CHEBI:143915"/>
        <dbReference type="ChEBI" id="CHEBI:157692"/>
    </reaction>
    <physiologicalReaction direction="left-to-right" evidence="11">
        <dbReference type="Rhea" id="RHEA:65757"/>
    </physiologicalReaction>
</comment>
<evidence type="ECO:0000256" key="9">
    <source>
        <dbReference type="ARBA" id="ARBA00023004"/>
    </source>
</evidence>
<evidence type="ECO:0000313" key="14">
    <source>
        <dbReference type="EMBL" id="CAB4924990.1"/>
    </source>
</evidence>
<organism evidence="14">
    <name type="scientific">freshwater metagenome</name>
    <dbReference type="NCBI Taxonomy" id="449393"/>
    <lineage>
        <taxon>unclassified sequences</taxon>
        <taxon>metagenomes</taxon>
        <taxon>ecological metagenomes</taxon>
    </lineage>
</organism>
<keyword evidence="9" id="KW-0408">Iron</keyword>
<dbReference type="AlphaFoldDB" id="A0A6J7I2Q0"/>
<evidence type="ECO:0000256" key="3">
    <source>
        <dbReference type="ARBA" id="ARBA00009406"/>
    </source>
</evidence>
<keyword evidence="5" id="KW-0808">Transferase</keyword>
<accession>A0A6J7I2Q0</accession>
<dbReference type="EMBL" id="CAFBPU010000004">
    <property type="protein sequence ID" value="CAB5021500.1"/>
    <property type="molecule type" value="Genomic_DNA"/>
</dbReference>
<dbReference type="EMBL" id="CAFBIZ010000117">
    <property type="protein sequence ID" value="CAB4850279.1"/>
    <property type="molecule type" value="Genomic_DNA"/>
</dbReference>
<protein>
    <recommendedName>
        <fullName evidence="10">Thiamine pyrimidine synthase</fullName>
    </recommendedName>
</protein>
<evidence type="ECO:0000256" key="4">
    <source>
        <dbReference type="ARBA" id="ARBA00011738"/>
    </source>
</evidence>
<dbReference type="PANTHER" id="PTHR31528">
    <property type="entry name" value="4-AMINO-5-HYDROXYMETHYL-2-METHYLPYRIMIDINE PHOSPHATE SYNTHASE THI11-RELATED"/>
    <property type="match status" value="1"/>
</dbReference>
<evidence type="ECO:0000256" key="5">
    <source>
        <dbReference type="ARBA" id="ARBA00022679"/>
    </source>
</evidence>
<dbReference type="Pfam" id="PF09084">
    <property type="entry name" value="NMT1"/>
    <property type="match status" value="1"/>
</dbReference>
<evidence type="ECO:0000256" key="8">
    <source>
        <dbReference type="ARBA" id="ARBA00022977"/>
    </source>
</evidence>